<evidence type="ECO:0000313" key="1">
    <source>
        <dbReference type="EMBL" id="PJJ29199.1"/>
    </source>
</evidence>
<sequence length="386" mass="44223">MCDNSEKKEIASDVSEQQEKELLNNILSKCYDEAENEFKKDNQTDLITYIGDEDAKTIIELANIKHASRGAALTLAIYKILHPEQDIRNHKSEYENGFSARGVDTKVTVPFLLEHGLPYNVESHWLSQTLSFAGPFLPDSVLKTVPKKAGPDLIITANLIQNADSNERLEKIVILILEKMIEERNKGKIPLTKPKNLSIDQVMQLLHEHFKSPYQKNAPRLPQVALYAMYQCLMKDVGRYSDFELKPLERMKTANRKSGTVGDIDIWKDGRPIEAVEIKFEIPINKSHVSETMQKVRAESVERYFILSTAETLPSDIDEIQRMKDDFMKTNGCEIIVNGVYGTLKYYLRLLESTNEFINSYTDLLSIDEDVNYEHKSAWNKICAER</sequence>
<protein>
    <submittedName>
        <fullName evidence="1">DNA (Cytosine-5)-methyltransferase 1</fullName>
    </submittedName>
</protein>
<dbReference type="Proteomes" id="UP000231092">
    <property type="component" value="Unassembled WGS sequence"/>
</dbReference>
<evidence type="ECO:0000313" key="2">
    <source>
        <dbReference type="Proteomes" id="UP000231092"/>
    </source>
</evidence>
<comment type="caution">
    <text evidence="1">The sequence shown here is derived from an EMBL/GenBank/DDBJ whole genome shotgun (WGS) entry which is preliminary data.</text>
</comment>
<dbReference type="RefSeq" id="WP_100041390.1">
    <property type="nucleotide sequence ID" value="NZ_PGET01000001.1"/>
</dbReference>
<dbReference type="AlphaFoldDB" id="A0A2M8Z6Z1"/>
<gene>
    <name evidence="1" type="ORF">H171_2736</name>
</gene>
<dbReference type="EMBL" id="PGET01000001">
    <property type="protein sequence ID" value="PJJ29199.1"/>
    <property type="molecule type" value="Genomic_DNA"/>
</dbReference>
<keyword evidence="1" id="KW-0808">Transferase</keyword>
<keyword evidence="1" id="KW-0489">Methyltransferase</keyword>
<organism evidence="1 2">
    <name type="scientific">[Clostridium] celerecrescens 18A</name>
    <dbReference type="NCBI Taxonomy" id="1286362"/>
    <lineage>
        <taxon>Bacteria</taxon>
        <taxon>Bacillati</taxon>
        <taxon>Bacillota</taxon>
        <taxon>Clostridia</taxon>
        <taxon>Lachnospirales</taxon>
        <taxon>Lachnospiraceae</taxon>
        <taxon>Lacrimispora</taxon>
    </lineage>
</organism>
<dbReference type="OrthoDB" id="9204493at2"/>
<proteinExistence type="predicted"/>
<dbReference type="GO" id="GO:0008168">
    <property type="term" value="F:methyltransferase activity"/>
    <property type="evidence" value="ECO:0007669"/>
    <property type="project" value="UniProtKB-KW"/>
</dbReference>
<name>A0A2M8Z6Z1_9FIRM</name>
<accession>A0A2M8Z6Z1</accession>
<dbReference type="GO" id="GO:0032259">
    <property type="term" value="P:methylation"/>
    <property type="evidence" value="ECO:0007669"/>
    <property type="project" value="UniProtKB-KW"/>
</dbReference>
<reference evidence="1 2" key="1">
    <citation type="submission" date="2017-11" db="EMBL/GenBank/DDBJ databases">
        <title>Understudied soil microbes with underappreciated capabilities: Untangling the Clostridium saccharolyticum group.</title>
        <authorList>
            <person name="Leschine S."/>
        </authorList>
    </citation>
    <scope>NUCLEOTIDE SEQUENCE [LARGE SCALE GENOMIC DNA]</scope>
    <source>
        <strain evidence="1 2">18A</strain>
    </source>
</reference>